<evidence type="ECO:0000313" key="9">
    <source>
        <dbReference type="EMBL" id="GAA2483024.1"/>
    </source>
</evidence>
<reference evidence="10" key="1">
    <citation type="journal article" date="2019" name="Int. J. Syst. Evol. Microbiol.">
        <title>The Global Catalogue of Microorganisms (GCM) 10K type strain sequencing project: providing services to taxonomists for standard genome sequencing and annotation.</title>
        <authorList>
            <consortium name="The Broad Institute Genomics Platform"/>
            <consortium name="The Broad Institute Genome Sequencing Center for Infectious Disease"/>
            <person name="Wu L."/>
            <person name="Ma J."/>
        </authorList>
    </citation>
    <scope>NUCLEOTIDE SEQUENCE [LARGE SCALE GENOMIC DNA]</scope>
    <source>
        <strain evidence="10">JCM 4395</strain>
    </source>
</reference>
<protein>
    <recommendedName>
        <fullName evidence="8">HTH araC/xylS-type domain-containing protein</fullName>
    </recommendedName>
</protein>
<evidence type="ECO:0000256" key="2">
    <source>
        <dbReference type="ARBA" id="ARBA00022692"/>
    </source>
</evidence>
<dbReference type="SUPFAM" id="SSF46689">
    <property type="entry name" value="Homeodomain-like"/>
    <property type="match status" value="2"/>
</dbReference>
<keyword evidence="4" id="KW-0805">Transcription regulation</keyword>
<dbReference type="Proteomes" id="UP001501777">
    <property type="component" value="Unassembled WGS sequence"/>
</dbReference>
<evidence type="ECO:0000313" key="10">
    <source>
        <dbReference type="Proteomes" id="UP001501777"/>
    </source>
</evidence>
<evidence type="ECO:0000256" key="5">
    <source>
        <dbReference type="ARBA" id="ARBA00023136"/>
    </source>
</evidence>
<keyword evidence="6" id="KW-0804">Transcription</keyword>
<dbReference type="Gene3D" id="1.10.10.60">
    <property type="entry name" value="Homeodomain-like"/>
    <property type="match status" value="1"/>
</dbReference>
<dbReference type="PANTHER" id="PTHR11019:SF199">
    <property type="entry name" value="HTH-TYPE TRANSCRIPTIONAL REGULATOR NIMR"/>
    <property type="match status" value="1"/>
</dbReference>
<keyword evidence="2" id="KW-0812">Transmembrane</keyword>
<dbReference type="EMBL" id="BAAASG010000006">
    <property type="protein sequence ID" value="GAA2483024.1"/>
    <property type="molecule type" value="Genomic_DNA"/>
</dbReference>
<organism evidence="9 10">
    <name type="scientific">Streptomyces longisporus</name>
    <dbReference type="NCBI Taxonomy" id="1948"/>
    <lineage>
        <taxon>Bacteria</taxon>
        <taxon>Bacillati</taxon>
        <taxon>Actinomycetota</taxon>
        <taxon>Actinomycetes</taxon>
        <taxon>Kitasatosporales</taxon>
        <taxon>Streptomycetaceae</taxon>
        <taxon>Streptomyces</taxon>
    </lineage>
</organism>
<evidence type="ECO:0000256" key="3">
    <source>
        <dbReference type="ARBA" id="ARBA00022989"/>
    </source>
</evidence>
<feature type="domain" description="HTH araC/xylS-type" evidence="8">
    <location>
        <begin position="12"/>
        <end position="109"/>
    </location>
</feature>
<evidence type="ECO:0000256" key="1">
    <source>
        <dbReference type="ARBA" id="ARBA00004141"/>
    </source>
</evidence>
<dbReference type="Pfam" id="PF12833">
    <property type="entry name" value="HTH_18"/>
    <property type="match status" value="1"/>
</dbReference>
<keyword evidence="10" id="KW-1185">Reference proteome</keyword>
<gene>
    <name evidence="9" type="ORF">GCM10010276_20480</name>
</gene>
<dbReference type="InterPro" id="IPR032808">
    <property type="entry name" value="DoxX"/>
</dbReference>
<dbReference type="InterPro" id="IPR009057">
    <property type="entry name" value="Homeodomain-like_sf"/>
</dbReference>
<dbReference type="PROSITE" id="PS01124">
    <property type="entry name" value="HTH_ARAC_FAMILY_2"/>
    <property type="match status" value="1"/>
</dbReference>
<evidence type="ECO:0000256" key="6">
    <source>
        <dbReference type="ARBA" id="ARBA00023163"/>
    </source>
</evidence>
<dbReference type="InterPro" id="IPR018060">
    <property type="entry name" value="HTH_AraC"/>
</dbReference>
<accession>A0ABP5YKT5</accession>
<proteinExistence type="predicted"/>
<sequence length="265" mass="28601">MRLPTPTDPRLVAVCALVHAHPADPRTLAALGAATGAGERTLSRLFRREFGMTFPQWRTQSRLYHALRMLADGTPVTTVAHHCGWSSASTFIDVFRRSFGYTPGAHNRRTQDPTSGRTRPPEPPLLPSGNIRQQVIRGGTVPRSERSPLLLAGLLAAAGVAHFASPRQFDETIPRALPGRPRTWTYASGAAELALAAGIALPRTRKPAALAAAAFFVGVFPANVKMAVDWRHRPTPQKAAAIGRLPLQVPLVLWARSVAKSGEGR</sequence>
<comment type="subcellular location">
    <subcellularLocation>
        <location evidence="1">Membrane</location>
        <topology evidence="1">Multi-pass membrane protein</topology>
    </subcellularLocation>
</comment>
<dbReference type="SMART" id="SM00342">
    <property type="entry name" value="HTH_ARAC"/>
    <property type="match status" value="1"/>
</dbReference>
<keyword evidence="5" id="KW-0472">Membrane</keyword>
<comment type="caution">
    <text evidence="9">The sequence shown here is derived from an EMBL/GenBank/DDBJ whole genome shotgun (WGS) entry which is preliminary data.</text>
</comment>
<evidence type="ECO:0000256" key="4">
    <source>
        <dbReference type="ARBA" id="ARBA00023015"/>
    </source>
</evidence>
<evidence type="ECO:0000256" key="7">
    <source>
        <dbReference type="SAM" id="MobiDB-lite"/>
    </source>
</evidence>
<dbReference type="PANTHER" id="PTHR11019">
    <property type="entry name" value="HTH-TYPE TRANSCRIPTIONAL REGULATOR NIMR"/>
    <property type="match status" value="1"/>
</dbReference>
<dbReference type="Pfam" id="PF13564">
    <property type="entry name" value="DoxX_2"/>
    <property type="match status" value="1"/>
</dbReference>
<evidence type="ECO:0000259" key="8">
    <source>
        <dbReference type="PROSITE" id="PS01124"/>
    </source>
</evidence>
<feature type="region of interest" description="Disordered" evidence="7">
    <location>
        <begin position="102"/>
        <end position="129"/>
    </location>
</feature>
<name>A0ABP5YKT5_STRLO</name>
<keyword evidence="3" id="KW-1133">Transmembrane helix</keyword>